<dbReference type="RefSeq" id="XP_013757976.1">
    <property type="nucleotide sequence ID" value="XM_013902522.1"/>
</dbReference>
<sequence>MRVQGSIGRSTFLATHTLAPGGESYQPAAYTTDLADSSPYVYVRGDKVGPRRAGPRPGSSSRARVLSKAGSVSSSPSARVDRKTGHGNAVTRMRRKIAEERVRERMAVSHTRERMEDRAARLARVKARVAAAAPASPASRASRSRSHTPDRSSPRSGRSHASPHTPTEDERAGHVLAQMRMRRRELEAAKRAQRNSRKAEREALIRTLYKQKRRADIRRRLNTPRSYMESHRGGVDPIADELARLAERMEADDEDLEAEAAETIAPPPASFKALHFQADATGRITVTPYEDFEDELLDLDNIDSIPDATYHTGDDLSLLSEMDDGEFDSDEILGLLEADDPAGRPGAGPDTPAGARPRFVPATEVRKRQGSTAVAELALLPWREAFEDDLVWMANHPPQPKRVVDLLDAAGCVLGLGNGAGLLADPEAGAAAVARLLDLPHSVDFVAMEAIQDFIDNPYYVEYSFRDDPPTAGFLCGVLRALDKFYVPAPRSSLDALALASLPPADQDMATAAAANEGDNVASAAVSRLVDDLGHYEWIKAYDPVYRAPYYVHASSHMASWAPPPESDSVCELHVFPERSVARAPPPTEQAVVVQVTVLEAQELEQTTAYGSCSAFVAVEVDGVKNVATTAVVHDSVDPVFKETFEFGPFEPSASAAIRFTARQAEPGVAPGASVVLFEASLTLADVLDKTVVWLRNDIDGVAGVLAVVAQRVDASAAKVEAAQLPAESDVDGSIRLGELEVDDAELDAALADVELESGDDGLADADLGLDDLVLDDDELGPTAPLGLDDIDSDDIDLGLDDVVLDDDDIGLGDEDLGLDDVVLDDDDLMDGGAGVDIDFQLSSESAPPLGISASDSPARERPV</sequence>
<dbReference type="SUPFAM" id="SSF49562">
    <property type="entry name" value="C2 domain (Calcium/lipid-binding domain, CaLB)"/>
    <property type="match status" value="1"/>
</dbReference>
<evidence type="ECO:0000313" key="3">
    <source>
        <dbReference type="EMBL" id="KNC49262.1"/>
    </source>
</evidence>
<name>A0A0L0DA93_THETB</name>
<feature type="region of interest" description="Disordered" evidence="1">
    <location>
        <begin position="127"/>
        <end position="174"/>
    </location>
</feature>
<dbReference type="PROSITE" id="PS50004">
    <property type="entry name" value="C2"/>
    <property type="match status" value="1"/>
</dbReference>
<dbReference type="AlphaFoldDB" id="A0A0L0DA93"/>
<dbReference type="GeneID" id="25564699"/>
<dbReference type="CDD" id="cd00030">
    <property type="entry name" value="C2"/>
    <property type="match status" value="1"/>
</dbReference>
<evidence type="ECO:0000256" key="1">
    <source>
        <dbReference type="SAM" id="MobiDB-lite"/>
    </source>
</evidence>
<evidence type="ECO:0000313" key="4">
    <source>
        <dbReference type="Proteomes" id="UP000054408"/>
    </source>
</evidence>
<proteinExistence type="predicted"/>
<dbReference type="Gene3D" id="2.60.40.150">
    <property type="entry name" value="C2 domain"/>
    <property type="match status" value="1"/>
</dbReference>
<dbReference type="InterPro" id="IPR035892">
    <property type="entry name" value="C2_domain_sf"/>
</dbReference>
<keyword evidence="4" id="KW-1185">Reference proteome</keyword>
<dbReference type="InterPro" id="IPR000008">
    <property type="entry name" value="C2_dom"/>
</dbReference>
<organism evidence="3 4">
    <name type="scientific">Thecamonas trahens ATCC 50062</name>
    <dbReference type="NCBI Taxonomy" id="461836"/>
    <lineage>
        <taxon>Eukaryota</taxon>
        <taxon>Apusozoa</taxon>
        <taxon>Apusomonadida</taxon>
        <taxon>Apusomonadidae</taxon>
        <taxon>Thecamonas</taxon>
    </lineage>
</organism>
<feature type="region of interest" description="Disordered" evidence="1">
    <location>
        <begin position="45"/>
        <end position="98"/>
    </location>
</feature>
<feature type="region of interest" description="Disordered" evidence="1">
    <location>
        <begin position="840"/>
        <end position="864"/>
    </location>
</feature>
<gene>
    <name evidence="3" type="ORF">AMSG_05257</name>
</gene>
<evidence type="ECO:0000259" key="2">
    <source>
        <dbReference type="PROSITE" id="PS50004"/>
    </source>
</evidence>
<feature type="compositionally biased region" description="Low complexity" evidence="1">
    <location>
        <begin position="51"/>
        <end position="77"/>
    </location>
</feature>
<reference evidence="3 4" key="1">
    <citation type="submission" date="2010-05" db="EMBL/GenBank/DDBJ databases">
        <title>The Genome Sequence of Thecamonas trahens ATCC 50062.</title>
        <authorList>
            <consortium name="The Broad Institute Genome Sequencing Platform"/>
            <person name="Russ C."/>
            <person name="Cuomo C."/>
            <person name="Shea T."/>
            <person name="Young S.K."/>
            <person name="Zeng Q."/>
            <person name="Koehrsen M."/>
            <person name="Haas B."/>
            <person name="Borodovsky M."/>
            <person name="Guigo R."/>
            <person name="Alvarado L."/>
            <person name="Berlin A."/>
            <person name="Bochicchio J."/>
            <person name="Borenstein D."/>
            <person name="Chapman S."/>
            <person name="Chen Z."/>
            <person name="Freedman E."/>
            <person name="Gellesch M."/>
            <person name="Goldberg J."/>
            <person name="Griggs A."/>
            <person name="Gujja S."/>
            <person name="Heilman E."/>
            <person name="Heiman D."/>
            <person name="Hepburn T."/>
            <person name="Howarth C."/>
            <person name="Jen D."/>
            <person name="Larson L."/>
            <person name="Mehta T."/>
            <person name="Park D."/>
            <person name="Pearson M."/>
            <person name="Roberts A."/>
            <person name="Saif S."/>
            <person name="Shenoy N."/>
            <person name="Sisk P."/>
            <person name="Stolte C."/>
            <person name="Sykes S."/>
            <person name="Thomson T."/>
            <person name="Walk T."/>
            <person name="White J."/>
            <person name="Yandava C."/>
            <person name="Burger G."/>
            <person name="Gray M.W."/>
            <person name="Holland P.W.H."/>
            <person name="King N."/>
            <person name="Lang F.B.F."/>
            <person name="Roger A.J."/>
            <person name="Ruiz-Trillo I."/>
            <person name="Lander E."/>
            <person name="Nusbaum C."/>
        </authorList>
    </citation>
    <scope>NUCLEOTIDE SEQUENCE [LARGE SCALE GENOMIC DNA]</scope>
    <source>
        <strain evidence="3 4">ATCC 50062</strain>
    </source>
</reference>
<dbReference type="Pfam" id="PF00168">
    <property type="entry name" value="C2"/>
    <property type="match status" value="1"/>
</dbReference>
<feature type="domain" description="C2" evidence="2">
    <location>
        <begin position="575"/>
        <end position="697"/>
    </location>
</feature>
<dbReference type="EMBL" id="GL349454">
    <property type="protein sequence ID" value="KNC49262.1"/>
    <property type="molecule type" value="Genomic_DNA"/>
</dbReference>
<dbReference type="Proteomes" id="UP000054408">
    <property type="component" value="Unassembled WGS sequence"/>
</dbReference>
<feature type="compositionally biased region" description="Low complexity" evidence="1">
    <location>
        <begin position="128"/>
        <end position="141"/>
    </location>
</feature>
<accession>A0A0L0DA93</accession>
<protein>
    <recommendedName>
        <fullName evidence="2">C2 domain-containing protein</fullName>
    </recommendedName>
</protein>